<evidence type="ECO:0000256" key="1">
    <source>
        <dbReference type="SAM" id="Phobius"/>
    </source>
</evidence>
<sequence length="222" mass="26487">MNSITMAIIFILFISFFFFQIIKKFLLNNLDKSINKRDYALTVTLSDMPLTRRFLGNYTCDLYKAKAYYLDKNVDKFDEVLQYIIDSEYKNPEDKKSFLLLYYHTFILKENKKYADIILNELKKYPDENFVKYNQQAYEVMINKRNDLINEMDKQIDSKKFYGFSLGVILYMIAVQYERLGNLKHAFTYFRDCIVCFSPNEKYVALAKKKVAELEANTVEEK</sequence>
<dbReference type="RefSeq" id="WP_297669385.1">
    <property type="nucleotide sequence ID" value="NZ_JAGZCC010000015.1"/>
</dbReference>
<evidence type="ECO:0000313" key="2">
    <source>
        <dbReference type="EMBL" id="MBS5587930.1"/>
    </source>
</evidence>
<organism evidence="2 3">
    <name type="scientific">Thomasclavelia spiroformis</name>
    <dbReference type="NCBI Taxonomy" id="29348"/>
    <lineage>
        <taxon>Bacteria</taxon>
        <taxon>Bacillati</taxon>
        <taxon>Bacillota</taxon>
        <taxon>Erysipelotrichia</taxon>
        <taxon>Erysipelotrichales</taxon>
        <taxon>Coprobacillaceae</taxon>
        <taxon>Thomasclavelia</taxon>
    </lineage>
</organism>
<accession>A0A943EP31</accession>
<feature type="transmembrane region" description="Helical" evidence="1">
    <location>
        <begin position="6"/>
        <end position="27"/>
    </location>
</feature>
<dbReference type="Proteomes" id="UP000751224">
    <property type="component" value="Unassembled WGS sequence"/>
</dbReference>
<dbReference type="AlphaFoldDB" id="A0A943EP31"/>
<name>A0A943EP31_9FIRM</name>
<gene>
    <name evidence="2" type="ORF">KHX14_03810</name>
</gene>
<reference evidence="2" key="1">
    <citation type="submission" date="2021-02" db="EMBL/GenBank/DDBJ databases">
        <title>Infant gut strain persistence is associated with maternal origin, phylogeny, and functional potential including surface adhesion and iron acquisition.</title>
        <authorList>
            <person name="Lou Y.C."/>
        </authorList>
    </citation>
    <scope>NUCLEOTIDE SEQUENCE</scope>
    <source>
        <strain evidence="2">L3_108_000G1_dasL3_108_000G1_metabat.metabat.11</strain>
    </source>
</reference>
<keyword evidence="1" id="KW-1133">Transmembrane helix</keyword>
<proteinExistence type="predicted"/>
<comment type="caution">
    <text evidence="2">The sequence shown here is derived from an EMBL/GenBank/DDBJ whole genome shotgun (WGS) entry which is preliminary data.</text>
</comment>
<protein>
    <submittedName>
        <fullName evidence="2">Uncharacterized protein</fullName>
    </submittedName>
</protein>
<keyword evidence="1" id="KW-0472">Membrane</keyword>
<keyword evidence="1" id="KW-0812">Transmembrane</keyword>
<dbReference type="EMBL" id="JAGZCC010000015">
    <property type="protein sequence ID" value="MBS5587930.1"/>
    <property type="molecule type" value="Genomic_DNA"/>
</dbReference>
<evidence type="ECO:0000313" key="3">
    <source>
        <dbReference type="Proteomes" id="UP000751224"/>
    </source>
</evidence>
<feature type="transmembrane region" description="Helical" evidence="1">
    <location>
        <begin position="161"/>
        <end position="177"/>
    </location>
</feature>